<reference evidence="1" key="2">
    <citation type="journal article" date="2015" name="Data Brief">
        <title>Shoot transcriptome of the giant reed, Arundo donax.</title>
        <authorList>
            <person name="Barrero R.A."/>
            <person name="Guerrero F.D."/>
            <person name="Moolhuijzen P."/>
            <person name="Goolsby J.A."/>
            <person name="Tidwell J."/>
            <person name="Bellgard S.E."/>
            <person name="Bellgard M.I."/>
        </authorList>
    </citation>
    <scope>NUCLEOTIDE SEQUENCE</scope>
    <source>
        <tissue evidence="1">Shoot tissue taken approximately 20 cm above the soil surface</tissue>
    </source>
</reference>
<proteinExistence type="predicted"/>
<name>A0A0A8YT58_ARUDO</name>
<dbReference type="AlphaFoldDB" id="A0A0A8YT58"/>
<accession>A0A0A8YT58</accession>
<evidence type="ECO:0000313" key="1">
    <source>
        <dbReference type="EMBL" id="JAD27765.1"/>
    </source>
</evidence>
<protein>
    <submittedName>
        <fullName evidence="1">Uncharacterized protein</fullName>
    </submittedName>
</protein>
<reference evidence="1" key="1">
    <citation type="submission" date="2014-09" db="EMBL/GenBank/DDBJ databases">
        <authorList>
            <person name="Magalhaes I.L.F."/>
            <person name="Oliveira U."/>
            <person name="Santos F.R."/>
            <person name="Vidigal T.H.D.A."/>
            <person name="Brescovit A.D."/>
            <person name="Santos A.J."/>
        </authorList>
    </citation>
    <scope>NUCLEOTIDE SEQUENCE</scope>
    <source>
        <tissue evidence="1">Shoot tissue taken approximately 20 cm above the soil surface</tissue>
    </source>
</reference>
<organism evidence="1">
    <name type="scientific">Arundo donax</name>
    <name type="common">Giant reed</name>
    <name type="synonym">Donax arundinaceus</name>
    <dbReference type="NCBI Taxonomy" id="35708"/>
    <lineage>
        <taxon>Eukaryota</taxon>
        <taxon>Viridiplantae</taxon>
        <taxon>Streptophyta</taxon>
        <taxon>Embryophyta</taxon>
        <taxon>Tracheophyta</taxon>
        <taxon>Spermatophyta</taxon>
        <taxon>Magnoliopsida</taxon>
        <taxon>Liliopsida</taxon>
        <taxon>Poales</taxon>
        <taxon>Poaceae</taxon>
        <taxon>PACMAD clade</taxon>
        <taxon>Arundinoideae</taxon>
        <taxon>Arundineae</taxon>
        <taxon>Arundo</taxon>
    </lineage>
</organism>
<sequence length="30" mass="3352">MNTYSALYVSKSHNELSGLVSIYFVITKSV</sequence>
<dbReference type="EMBL" id="GBRH01270130">
    <property type="protein sequence ID" value="JAD27765.1"/>
    <property type="molecule type" value="Transcribed_RNA"/>
</dbReference>